<proteinExistence type="predicted"/>
<evidence type="ECO:0000259" key="2">
    <source>
        <dbReference type="Pfam" id="PF11695"/>
    </source>
</evidence>
<comment type="caution">
    <text evidence="3">The sequence shown here is derived from an EMBL/GenBank/DDBJ whole genome shotgun (WGS) entry which is preliminary data.</text>
</comment>
<dbReference type="Proteomes" id="UP000031675">
    <property type="component" value="Unassembled WGS sequence"/>
</dbReference>
<dbReference type="STRING" id="183763.LP52_20600"/>
<name>A0A0C2JE06_9ACTN</name>
<evidence type="ECO:0000313" key="3">
    <source>
        <dbReference type="EMBL" id="KIH97125.1"/>
    </source>
</evidence>
<gene>
    <name evidence="3" type="ORF">LP52_20600</name>
</gene>
<dbReference type="AlphaFoldDB" id="A0A0C2JE06"/>
<organism evidence="3 4">
    <name type="scientific">Streptomonospora alba</name>
    <dbReference type="NCBI Taxonomy" id="183763"/>
    <lineage>
        <taxon>Bacteria</taxon>
        <taxon>Bacillati</taxon>
        <taxon>Actinomycetota</taxon>
        <taxon>Actinomycetes</taxon>
        <taxon>Streptosporangiales</taxon>
        <taxon>Nocardiopsidaceae</taxon>
        <taxon>Streptomonospora</taxon>
    </lineage>
</organism>
<sequence>MLKRMSLHHLAQINTGILKAPLDDPSMAEFVALLDPVNALADSSPGFVWRYTDEGSNDATAARPFGDDVLVNLSVWQDRESLWNFTYRSDHLDALRRRREWFTRLSGMHAALWWLPAGRVPTLQEARSRLEMLRSRGPSPEAFTFSESFPPPGAHESTASVSARD</sequence>
<protein>
    <recommendedName>
        <fullName evidence="2">DUF3291 domain-containing protein</fullName>
    </recommendedName>
</protein>
<dbReference type="InterPro" id="IPR011008">
    <property type="entry name" value="Dimeric_a/b-barrel"/>
</dbReference>
<reference evidence="4" key="1">
    <citation type="journal article" date="2015" name="Chem. Biol.">
        <title>Structure, bioactivity, and resistance mechanism of streptomonomicin, an unusual lasso Peptide from an understudied halophilic actinomycete.</title>
        <authorList>
            <person name="Metelev M."/>
            <person name="Tietz J.I."/>
            <person name="Melby J.O."/>
            <person name="Blair P.M."/>
            <person name="Zhu L."/>
            <person name="Livnat I."/>
            <person name="Severinov K."/>
            <person name="Mitchell D.A."/>
        </authorList>
    </citation>
    <scope>NUCLEOTIDE SEQUENCE [LARGE SCALE GENOMIC DNA]</scope>
    <source>
        <strain evidence="4">YIM 90003</strain>
    </source>
</reference>
<dbReference type="InterPro" id="IPR021708">
    <property type="entry name" value="DUF3291"/>
</dbReference>
<feature type="region of interest" description="Disordered" evidence="1">
    <location>
        <begin position="141"/>
        <end position="165"/>
    </location>
</feature>
<evidence type="ECO:0000256" key="1">
    <source>
        <dbReference type="SAM" id="MobiDB-lite"/>
    </source>
</evidence>
<accession>A0A0C2JE06</accession>
<dbReference type="SUPFAM" id="SSF54909">
    <property type="entry name" value="Dimeric alpha+beta barrel"/>
    <property type="match status" value="1"/>
</dbReference>
<dbReference type="Pfam" id="PF11695">
    <property type="entry name" value="DUF3291"/>
    <property type="match status" value="1"/>
</dbReference>
<evidence type="ECO:0000313" key="4">
    <source>
        <dbReference type="Proteomes" id="UP000031675"/>
    </source>
</evidence>
<dbReference type="EMBL" id="JROO01000042">
    <property type="protein sequence ID" value="KIH97125.1"/>
    <property type="molecule type" value="Genomic_DNA"/>
</dbReference>
<feature type="domain" description="DUF3291" evidence="2">
    <location>
        <begin position="10"/>
        <end position="147"/>
    </location>
</feature>
<keyword evidence="4" id="KW-1185">Reference proteome</keyword>